<dbReference type="GO" id="GO:0016757">
    <property type="term" value="F:glycosyltransferase activity"/>
    <property type="evidence" value="ECO:0007669"/>
    <property type="project" value="UniProtKB-KW"/>
</dbReference>
<evidence type="ECO:0000313" key="4">
    <source>
        <dbReference type="EMBL" id="KPV47259.1"/>
    </source>
</evidence>
<reference evidence="4 5" key="1">
    <citation type="submission" date="2015-09" db="EMBL/GenBank/DDBJ databases">
        <title>Draft genome sequence of Acidiplasma aeolicum DSM 18409.</title>
        <authorList>
            <person name="Hemp J."/>
        </authorList>
    </citation>
    <scope>NUCLEOTIDE SEQUENCE [LARGE SCALE GENOMIC DNA]</scope>
    <source>
        <strain evidence="4 5">V</strain>
    </source>
</reference>
<dbReference type="PANTHER" id="PTHR43363:SF2">
    <property type="entry name" value="PHOSPHORIBOSYLTRANSFERASE"/>
    <property type="match status" value="1"/>
</dbReference>
<name>A0A0P9CWB0_9ARCH</name>
<keyword evidence="1 4" id="KW-0328">Glycosyltransferase</keyword>
<evidence type="ECO:0000256" key="2">
    <source>
        <dbReference type="ARBA" id="ARBA00022679"/>
    </source>
</evidence>
<gene>
    <name evidence="4" type="ORF">SE19_01840</name>
</gene>
<organism evidence="4 5">
    <name type="scientific">Acidiplasma aeolicum</name>
    <dbReference type="NCBI Taxonomy" id="507754"/>
    <lineage>
        <taxon>Archaea</taxon>
        <taxon>Methanobacteriati</taxon>
        <taxon>Thermoplasmatota</taxon>
        <taxon>Thermoplasmata</taxon>
        <taxon>Thermoplasmatales</taxon>
        <taxon>Ferroplasmaceae</taxon>
        <taxon>Acidiplasma</taxon>
    </lineage>
</organism>
<dbReference type="Gene3D" id="3.40.50.2020">
    <property type="match status" value="1"/>
</dbReference>
<evidence type="ECO:0000259" key="3">
    <source>
        <dbReference type="Pfam" id="PF00156"/>
    </source>
</evidence>
<dbReference type="EMBL" id="LJCQ01000107">
    <property type="protein sequence ID" value="KPV47259.1"/>
    <property type="molecule type" value="Genomic_DNA"/>
</dbReference>
<comment type="caution">
    <text evidence="4">The sequence shown here is derived from an EMBL/GenBank/DDBJ whole genome shotgun (WGS) entry which is preliminary data.</text>
</comment>
<keyword evidence="2 4" id="KW-0808">Transferase</keyword>
<sequence>MMEFKAVYVTWQDIEDWCSGILDMVLEDRYNPDVIVGIARGGLVPARMISDYLIKKELISIKTEHWGLTANMDGKAVLAGKTNYDMSGKKVLLVDDITDTGESMKVALDYIKSLNPSVVKSASMLYVNEASFRPDYFGIGIKKNDWAWFIFPWNVYEDTYNLLKKFLSEPLDLDAAEKILRDNYGLDTSRVNLSNILKNLSRSGMIKENKDKFYI</sequence>
<dbReference type="Proteomes" id="UP000050515">
    <property type="component" value="Unassembled WGS sequence"/>
</dbReference>
<dbReference type="InterPro" id="IPR029057">
    <property type="entry name" value="PRTase-like"/>
</dbReference>
<protein>
    <submittedName>
        <fullName evidence="4">Phosphoribosyltransferase</fullName>
    </submittedName>
</protein>
<evidence type="ECO:0000256" key="1">
    <source>
        <dbReference type="ARBA" id="ARBA00022676"/>
    </source>
</evidence>
<dbReference type="Pfam" id="PF00156">
    <property type="entry name" value="Pribosyltran"/>
    <property type="match status" value="1"/>
</dbReference>
<dbReference type="InterPro" id="IPR000836">
    <property type="entry name" value="PRTase_dom"/>
</dbReference>
<dbReference type="AlphaFoldDB" id="A0A0P9CWB0"/>
<evidence type="ECO:0000313" key="5">
    <source>
        <dbReference type="Proteomes" id="UP000050515"/>
    </source>
</evidence>
<dbReference type="CDD" id="cd06223">
    <property type="entry name" value="PRTases_typeI"/>
    <property type="match status" value="1"/>
</dbReference>
<dbReference type="SUPFAM" id="SSF53271">
    <property type="entry name" value="PRTase-like"/>
    <property type="match status" value="1"/>
</dbReference>
<proteinExistence type="predicted"/>
<accession>A0A0P9CWB0</accession>
<dbReference type="PATRIC" id="fig|507754.4.peg.667"/>
<dbReference type="PANTHER" id="PTHR43363">
    <property type="entry name" value="HYPOXANTHINE PHOSPHORIBOSYLTRANSFERASE"/>
    <property type="match status" value="1"/>
</dbReference>
<feature type="domain" description="Phosphoribosyltransferase" evidence="3">
    <location>
        <begin position="12"/>
        <end position="155"/>
    </location>
</feature>